<feature type="coiled-coil region" evidence="1">
    <location>
        <begin position="98"/>
        <end position="125"/>
    </location>
</feature>
<accession>A0A2T1LVM1</accession>
<keyword evidence="1" id="KW-0175">Coiled coil</keyword>
<proteinExistence type="predicted"/>
<name>A0A2T1LVM1_9CHRO</name>
<reference evidence="3 4" key="1">
    <citation type="submission" date="2018-03" db="EMBL/GenBank/DDBJ databases">
        <title>The ancient ancestry and fast evolution of plastids.</title>
        <authorList>
            <person name="Moore K.R."/>
            <person name="Magnabosco C."/>
            <person name="Momper L."/>
            <person name="Gold D.A."/>
            <person name="Bosak T."/>
            <person name="Fournier G.P."/>
        </authorList>
    </citation>
    <scope>NUCLEOTIDE SEQUENCE [LARGE SCALE GENOMIC DNA]</scope>
    <source>
        <strain evidence="3 4">CCALA 016</strain>
    </source>
</reference>
<reference evidence="3 4" key="2">
    <citation type="submission" date="2018-03" db="EMBL/GenBank/DDBJ databases">
        <authorList>
            <person name="Keele B.F."/>
        </authorList>
    </citation>
    <scope>NUCLEOTIDE SEQUENCE [LARGE SCALE GENOMIC DNA]</scope>
    <source>
        <strain evidence="3 4">CCALA 016</strain>
    </source>
</reference>
<dbReference type="RefSeq" id="WP_106457732.1">
    <property type="nucleotide sequence ID" value="NZ_PXOH01000017.1"/>
</dbReference>
<keyword evidence="2" id="KW-0472">Membrane</keyword>
<evidence type="ECO:0000313" key="3">
    <source>
        <dbReference type="EMBL" id="PSF35767.1"/>
    </source>
</evidence>
<gene>
    <name evidence="3" type="ORF">C7H19_15185</name>
</gene>
<evidence type="ECO:0000313" key="4">
    <source>
        <dbReference type="Proteomes" id="UP000239001"/>
    </source>
</evidence>
<sequence>MGKNKDKSKPNQLKLSPLGKVISFYKTLFKPNPKPPLLKSKKEYLEIPREVEKLLDYGLLTNYPTPKQINENLKEYLTRIIDKIIWERTMLNQQSNLAKYQELQLQEKQNKLNEEQIRIEQEYLKNVEKVHERLTFYLNQYVIILLLLGICTGLGIAIGINLPEKVQCHSEHSVCWHTRLRTKTLQK</sequence>
<organism evidence="3 4">
    <name type="scientific">Aphanothece hegewaldii CCALA 016</name>
    <dbReference type="NCBI Taxonomy" id="2107694"/>
    <lineage>
        <taxon>Bacteria</taxon>
        <taxon>Bacillati</taxon>
        <taxon>Cyanobacteriota</taxon>
        <taxon>Cyanophyceae</taxon>
        <taxon>Oscillatoriophycideae</taxon>
        <taxon>Chroococcales</taxon>
        <taxon>Aphanothecaceae</taxon>
        <taxon>Aphanothece</taxon>
    </lineage>
</organism>
<evidence type="ECO:0000256" key="2">
    <source>
        <dbReference type="SAM" id="Phobius"/>
    </source>
</evidence>
<dbReference type="AlphaFoldDB" id="A0A2T1LVM1"/>
<dbReference type="EMBL" id="PXOH01000017">
    <property type="protein sequence ID" value="PSF35767.1"/>
    <property type="molecule type" value="Genomic_DNA"/>
</dbReference>
<dbReference type="Proteomes" id="UP000239001">
    <property type="component" value="Unassembled WGS sequence"/>
</dbReference>
<keyword evidence="2" id="KW-0812">Transmembrane</keyword>
<evidence type="ECO:0000256" key="1">
    <source>
        <dbReference type="SAM" id="Coils"/>
    </source>
</evidence>
<comment type="caution">
    <text evidence="3">The sequence shown here is derived from an EMBL/GenBank/DDBJ whole genome shotgun (WGS) entry which is preliminary data.</text>
</comment>
<protein>
    <submittedName>
        <fullName evidence="3">Uncharacterized protein</fullName>
    </submittedName>
</protein>
<keyword evidence="4" id="KW-1185">Reference proteome</keyword>
<feature type="transmembrane region" description="Helical" evidence="2">
    <location>
        <begin position="141"/>
        <end position="162"/>
    </location>
</feature>
<keyword evidence="2" id="KW-1133">Transmembrane helix</keyword>